<dbReference type="InterPro" id="IPR047689">
    <property type="entry name" value="CopD"/>
</dbReference>
<keyword evidence="9" id="KW-1185">Reference proteome</keyword>
<feature type="transmembrane region" description="Helical" evidence="6">
    <location>
        <begin position="12"/>
        <end position="31"/>
    </location>
</feature>
<dbReference type="AlphaFoldDB" id="A0A9X2W7N5"/>
<comment type="subcellular location">
    <subcellularLocation>
        <location evidence="6">Cell inner membrane</location>
        <topology evidence="6">Multi-pass membrane protein</topology>
    </subcellularLocation>
    <subcellularLocation>
        <location evidence="1">Cell membrane</location>
        <topology evidence="1">Multi-pass membrane protein</topology>
    </subcellularLocation>
</comment>
<dbReference type="InterPro" id="IPR008457">
    <property type="entry name" value="Cu-R_CopD_dom"/>
</dbReference>
<feature type="transmembrane region" description="Helical" evidence="6">
    <location>
        <begin position="158"/>
        <end position="176"/>
    </location>
</feature>
<dbReference type="NCBIfam" id="NF033808">
    <property type="entry name" value="copper_CopD"/>
    <property type="match status" value="1"/>
</dbReference>
<dbReference type="PANTHER" id="PTHR34820">
    <property type="entry name" value="INNER MEMBRANE PROTEIN YEBZ"/>
    <property type="match status" value="1"/>
</dbReference>
<keyword evidence="4 6" id="KW-1133">Transmembrane helix</keyword>
<organism evidence="8 9">
    <name type="scientific">Dryocola boscaweniae</name>
    <dbReference type="NCBI Taxonomy" id="2925397"/>
    <lineage>
        <taxon>Bacteria</taxon>
        <taxon>Pseudomonadati</taxon>
        <taxon>Pseudomonadota</taxon>
        <taxon>Gammaproteobacteria</taxon>
        <taxon>Enterobacterales</taxon>
        <taxon>Enterobacteriaceae</taxon>
        <taxon>Dryocola</taxon>
    </lineage>
</organism>
<dbReference type="InterPro" id="IPR032694">
    <property type="entry name" value="CopC/D"/>
</dbReference>
<dbReference type="Proteomes" id="UP001150641">
    <property type="component" value="Unassembled WGS sequence"/>
</dbReference>
<comment type="function">
    <text evidence="6">Involved in copper resistance.</text>
</comment>
<keyword evidence="2 6" id="KW-1003">Cell membrane</keyword>
<feature type="transmembrane region" description="Helical" evidence="6">
    <location>
        <begin position="197"/>
        <end position="218"/>
    </location>
</feature>
<evidence type="ECO:0000256" key="3">
    <source>
        <dbReference type="ARBA" id="ARBA00022692"/>
    </source>
</evidence>
<keyword evidence="6" id="KW-0997">Cell inner membrane</keyword>
<proteinExistence type="inferred from homology"/>
<sequence>MLSALYITLRFVHFAALMVLLGSTVCSVLLAPQPFKPVLSLRLAKQWRPAIWLSLISAILLLGAQAGLMGSGWADTVNPQVWFAVLGTRFGSVWLWQISLGVITVVVFLLKPRALQSVLLILAAAQLILLAGVGHAAMREGLPGGIQRLNHAIHLLSAAWWAGGLLPLLMCMRMAHKPRWRHAAITAMMRFSRYGHLAVAAVIVTGVVNSLMILGWSLPLESRYVQLLLLKVALVAVMVTIALFNRYVLVPRFTGAATPAQQRFIQLTWLEVVLSVAVLLAVSAFATWEPF</sequence>
<evidence type="ECO:0000313" key="8">
    <source>
        <dbReference type="EMBL" id="MCT4702280.1"/>
    </source>
</evidence>
<feature type="transmembrane region" description="Helical" evidence="6">
    <location>
        <begin position="264"/>
        <end position="288"/>
    </location>
</feature>
<reference evidence="8" key="1">
    <citation type="submission" date="2022-03" db="EMBL/GenBank/DDBJ databases">
        <title>Proposal of a novel genus Dryocolo and two novel species.</title>
        <authorList>
            <person name="Maddock D.W."/>
            <person name="Brady C.L."/>
            <person name="Denman S."/>
            <person name="Arnold D."/>
        </authorList>
    </citation>
    <scope>NUCLEOTIDE SEQUENCE</scope>
    <source>
        <strain evidence="8">H6W4</strain>
    </source>
</reference>
<name>A0A9X2W7N5_9ENTR</name>
<evidence type="ECO:0000313" key="9">
    <source>
        <dbReference type="Proteomes" id="UP001150641"/>
    </source>
</evidence>
<feature type="transmembrane region" description="Helical" evidence="6">
    <location>
        <begin position="224"/>
        <end position="244"/>
    </location>
</feature>
<evidence type="ECO:0000256" key="4">
    <source>
        <dbReference type="ARBA" id="ARBA00022989"/>
    </source>
</evidence>
<evidence type="ECO:0000256" key="5">
    <source>
        <dbReference type="ARBA" id="ARBA00023136"/>
    </source>
</evidence>
<comment type="similarity">
    <text evidence="6">Belongs to the CopD family.</text>
</comment>
<evidence type="ECO:0000256" key="1">
    <source>
        <dbReference type="ARBA" id="ARBA00004651"/>
    </source>
</evidence>
<dbReference type="GO" id="GO:0046688">
    <property type="term" value="P:response to copper ion"/>
    <property type="evidence" value="ECO:0007669"/>
    <property type="project" value="UniProtKB-UniRule"/>
</dbReference>
<gene>
    <name evidence="8" type="primary">copD</name>
    <name evidence="8" type="ORF">MUA00_10810</name>
</gene>
<comment type="caution">
    <text evidence="8">The sequence shown here is derived from an EMBL/GenBank/DDBJ whole genome shotgun (WGS) entry which is preliminary data.</text>
</comment>
<dbReference type="EMBL" id="JALHAP010000077">
    <property type="protein sequence ID" value="MCT4702280.1"/>
    <property type="molecule type" value="Genomic_DNA"/>
</dbReference>
<accession>A0A9X2W7N5</accession>
<feature type="transmembrane region" description="Helical" evidence="6">
    <location>
        <begin position="51"/>
        <end position="73"/>
    </location>
</feature>
<protein>
    <recommendedName>
        <fullName evidence="6">Copper resistance protein D</fullName>
    </recommendedName>
</protein>
<feature type="domain" description="Copper resistance protein D" evidence="7">
    <location>
        <begin position="187"/>
        <end position="284"/>
    </location>
</feature>
<dbReference type="Pfam" id="PF05425">
    <property type="entry name" value="CopD"/>
    <property type="match status" value="1"/>
</dbReference>
<feature type="transmembrane region" description="Helical" evidence="6">
    <location>
        <begin position="117"/>
        <end position="138"/>
    </location>
</feature>
<evidence type="ECO:0000256" key="2">
    <source>
        <dbReference type="ARBA" id="ARBA00022475"/>
    </source>
</evidence>
<dbReference type="RefSeq" id="WP_271122905.1">
    <property type="nucleotide sequence ID" value="NZ_JALHAN010000064.1"/>
</dbReference>
<keyword evidence="6" id="KW-0186">Copper</keyword>
<feature type="transmembrane region" description="Helical" evidence="6">
    <location>
        <begin position="93"/>
        <end position="110"/>
    </location>
</feature>
<keyword evidence="5 6" id="KW-0472">Membrane</keyword>
<dbReference type="GO" id="GO:0005886">
    <property type="term" value="C:plasma membrane"/>
    <property type="evidence" value="ECO:0007669"/>
    <property type="project" value="UniProtKB-SubCell"/>
</dbReference>
<evidence type="ECO:0000256" key="6">
    <source>
        <dbReference type="RuleBase" id="RU369037"/>
    </source>
</evidence>
<evidence type="ECO:0000259" key="7">
    <source>
        <dbReference type="Pfam" id="PF05425"/>
    </source>
</evidence>
<keyword evidence="3 6" id="KW-0812">Transmembrane</keyword>
<dbReference type="GO" id="GO:0006825">
    <property type="term" value="P:copper ion transport"/>
    <property type="evidence" value="ECO:0007669"/>
    <property type="project" value="InterPro"/>
</dbReference>
<dbReference type="PANTHER" id="PTHR34820:SF4">
    <property type="entry name" value="INNER MEMBRANE PROTEIN YEBZ"/>
    <property type="match status" value="1"/>
</dbReference>